<evidence type="ECO:0000313" key="3">
    <source>
        <dbReference type="EMBL" id="EEQ35491.1"/>
    </source>
</evidence>
<feature type="compositionally biased region" description="Basic and acidic residues" evidence="2">
    <location>
        <begin position="98"/>
        <end position="108"/>
    </location>
</feature>
<name>C5G038_ARTOC</name>
<protein>
    <submittedName>
        <fullName evidence="3">Uncharacterized protein</fullName>
    </submittedName>
</protein>
<feature type="compositionally biased region" description="Basic and acidic residues" evidence="2">
    <location>
        <begin position="464"/>
        <end position="475"/>
    </location>
</feature>
<dbReference type="OMA" id="ETSCIDL"/>
<feature type="compositionally biased region" description="Basic and acidic residues" evidence="2">
    <location>
        <begin position="346"/>
        <end position="355"/>
    </location>
</feature>
<dbReference type="GeneID" id="9226231"/>
<dbReference type="Proteomes" id="UP000002035">
    <property type="component" value="Unassembled WGS sequence"/>
</dbReference>
<evidence type="ECO:0000256" key="2">
    <source>
        <dbReference type="SAM" id="MobiDB-lite"/>
    </source>
</evidence>
<dbReference type="RefSeq" id="XP_002843227.1">
    <property type="nucleotide sequence ID" value="XM_002843181.1"/>
</dbReference>
<evidence type="ECO:0000313" key="4">
    <source>
        <dbReference type="Proteomes" id="UP000002035"/>
    </source>
</evidence>
<dbReference type="eggNOG" id="ENOG502T3NW">
    <property type="taxonomic scope" value="Eukaryota"/>
</dbReference>
<organism evidence="3 4">
    <name type="scientific">Arthroderma otae (strain ATCC MYA-4605 / CBS 113480)</name>
    <name type="common">Microsporum canis</name>
    <dbReference type="NCBI Taxonomy" id="554155"/>
    <lineage>
        <taxon>Eukaryota</taxon>
        <taxon>Fungi</taxon>
        <taxon>Dikarya</taxon>
        <taxon>Ascomycota</taxon>
        <taxon>Pezizomycotina</taxon>
        <taxon>Eurotiomycetes</taxon>
        <taxon>Eurotiomycetidae</taxon>
        <taxon>Onygenales</taxon>
        <taxon>Arthrodermataceae</taxon>
        <taxon>Microsporum</taxon>
    </lineage>
</organism>
<feature type="region of interest" description="Disordered" evidence="2">
    <location>
        <begin position="346"/>
        <end position="373"/>
    </location>
</feature>
<keyword evidence="1" id="KW-0175">Coiled coil</keyword>
<sequence>MSFGWSAGDIYQLIVVCHTLISNCNLGPTSALQIVHGLRVEIQELERLLQQLQNLVQDGGETSCIDLRGIEDTLRDCRTHIQKYNYLQQAYDSHHKNSADLATAERRPSITSSGGGRARELLISRSRNAAKVGGELVRHATWGHGQISALQDRVARHKQSLTLYLTVLERERSIRMGNRLQSVERMVHELHAETMPLTRSYPLQRVGSIPNSTLNTSSVSLADGPAADNDRYHVMLDAVDRQRQYAMLQRSMAESGDDQEWEAICDQLDQFHERVLYVIERKTNSSAQHGNGSEYRSGSDNDIALNRALLNKLKGSHRSPPSPEHPSYRRKRHAAYETPLALIRDETETETERETVQTSIPVNGGEETEECPEGPIRRTLSTATLPSYAPSVFSNFTLTSTAATDDTVVTATHVEALGGHKPTYPTFASQPLSSSPSTVHSLFIPLSTSPGSINSYPTPISPRFTEKKNGPHGRDSVSSYASTTPSVASAENGNVPSRRRSYSNGRGFASPPSPGNVPRRNTDDSGHHSSCGWKTIPLNGRVRISWQGHPTPVRCVLAAGYKNDGRMCAIRAIDPGDTTEKLPTLRLSSVDKRTIPHIEPPGNRDKDLEAGVIYFIKAPKTKYGEHPQYYVEDPDDLIHLQSLIFGKRLLLSLLVQKVSSVNGKESDRQYLRIWEDADGDGDGGDISMMYFASARERPRYIEIHRSNVDPNPKKSHKNTVLDLQLLQSAQNLRIAFLSPSDLQLFTETLFKHERPPALQIPRVPSLFADGSTSLPWACP</sequence>
<reference evidence="4" key="1">
    <citation type="journal article" date="2012" name="MBio">
        <title>Comparative genome analysis of Trichophyton rubrum and related dermatophytes reveals candidate genes involved in infection.</title>
        <authorList>
            <person name="Martinez D.A."/>
            <person name="Oliver B.G."/>
            <person name="Graeser Y."/>
            <person name="Goldberg J.M."/>
            <person name="Li W."/>
            <person name="Martinez-Rossi N.M."/>
            <person name="Monod M."/>
            <person name="Shelest E."/>
            <person name="Barton R.C."/>
            <person name="Birch E."/>
            <person name="Brakhage A.A."/>
            <person name="Chen Z."/>
            <person name="Gurr S.J."/>
            <person name="Heiman D."/>
            <person name="Heitman J."/>
            <person name="Kosti I."/>
            <person name="Rossi A."/>
            <person name="Saif S."/>
            <person name="Samalova M."/>
            <person name="Saunders C.W."/>
            <person name="Shea T."/>
            <person name="Summerbell R.C."/>
            <person name="Xu J."/>
            <person name="Young S."/>
            <person name="Zeng Q."/>
            <person name="Birren B.W."/>
            <person name="Cuomo C.A."/>
            <person name="White T.C."/>
        </authorList>
    </citation>
    <scope>NUCLEOTIDE SEQUENCE [LARGE SCALE GENOMIC DNA]</scope>
    <source>
        <strain evidence="4">ATCC MYA-4605 / CBS 113480</strain>
    </source>
</reference>
<dbReference type="AlphaFoldDB" id="C5G038"/>
<feature type="region of interest" description="Disordered" evidence="2">
    <location>
        <begin position="312"/>
        <end position="332"/>
    </location>
</feature>
<dbReference type="VEuPathDB" id="FungiDB:MCYG_08310"/>
<dbReference type="OrthoDB" id="4172108at2759"/>
<feature type="region of interest" description="Disordered" evidence="2">
    <location>
        <begin position="98"/>
        <end position="117"/>
    </location>
</feature>
<gene>
    <name evidence="3" type="ORF">MCYG_08310</name>
</gene>
<dbReference type="EMBL" id="DS995708">
    <property type="protein sequence ID" value="EEQ35491.1"/>
    <property type="molecule type" value="Genomic_DNA"/>
</dbReference>
<keyword evidence="4" id="KW-1185">Reference proteome</keyword>
<proteinExistence type="predicted"/>
<feature type="compositionally biased region" description="Polar residues" evidence="2">
    <location>
        <begin position="476"/>
        <end position="495"/>
    </location>
</feature>
<accession>C5G038</accession>
<feature type="compositionally biased region" description="Polar residues" evidence="2">
    <location>
        <begin position="447"/>
        <end position="458"/>
    </location>
</feature>
<dbReference type="HOGENOM" id="CLU_360999_0_0_1"/>
<feature type="region of interest" description="Disordered" evidence="2">
    <location>
        <begin position="447"/>
        <end position="531"/>
    </location>
</feature>
<feature type="coiled-coil region" evidence="1">
    <location>
        <begin position="35"/>
        <end position="62"/>
    </location>
</feature>
<evidence type="ECO:0000256" key="1">
    <source>
        <dbReference type="SAM" id="Coils"/>
    </source>
</evidence>